<feature type="domain" description="Non-reducing end beta-L-arabinofuranosidase-like GH127 C-terminal" evidence="3">
    <location>
        <begin position="220"/>
        <end position="270"/>
    </location>
</feature>
<gene>
    <name evidence="4" type="ORF">S03H2_30274</name>
</gene>
<dbReference type="EMBL" id="BARU01018308">
    <property type="protein sequence ID" value="GAH54955.1"/>
    <property type="molecule type" value="Genomic_DNA"/>
</dbReference>
<dbReference type="PANTHER" id="PTHR43465:SF2">
    <property type="entry name" value="DUF1680 DOMAIN PROTEIN (AFU_ORTHOLOGUE AFUA_1G08910)"/>
    <property type="match status" value="1"/>
</dbReference>
<evidence type="ECO:0000259" key="2">
    <source>
        <dbReference type="Pfam" id="PF20736"/>
    </source>
</evidence>
<dbReference type="InterPro" id="IPR049049">
    <property type="entry name" value="Beta-AFase-like_GH127_C"/>
</dbReference>
<dbReference type="SUPFAM" id="SSF48208">
    <property type="entry name" value="Six-hairpin glycosidases"/>
    <property type="match status" value="1"/>
</dbReference>
<dbReference type="InterPro" id="IPR008928">
    <property type="entry name" value="6-hairpin_glycosidase_sf"/>
</dbReference>
<dbReference type="InterPro" id="IPR049174">
    <property type="entry name" value="Beta-AFase-like"/>
</dbReference>
<evidence type="ECO:0000259" key="1">
    <source>
        <dbReference type="Pfam" id="PF07944"/>
    </source>
</evidence>
<dbReference type="GO" id="GO:0005975">
    <property type="term" value="P:carbohydrate metabolic process"/>
    <property type="evidence" value="ECO:0007669"/>
    <property type="project" value="InterPro"/>
</dbReference>
<accession>X1HD53</accession>
<proteinExistence type="predicted"/>
<dbReference type="AlphaFoldDB" id="X1HD53"/>
<sequence>EGFTVDYALGNNSYCETCASLAFAKWNHRMFLLTGDGRYLDTMEKSMHNNVLSGLSLSGDRFFYPNKLESSGDTRPDWYTCACCPPHLANYVMSIGGYAYAHNDQALYVNLYMNGNAQIPLASNTVNLSVDTNYPWDGDIEITVTPTQAGSFPIYLRIPGWARNTPMPGNLYGYVNDSNEQVTIQVNGSPVEYDIVKGFAKMERVWNSGDTIVIVLPMPVRKVVAHPYVTADVGLVAIQRGPIVYCAEGIDNGGSVYDLIVNDELEFSATYEPGTLNGVVVLRSTSPTIELVP</sequence>
<evidence type="ECO:0000313" key="4">
    <source>
        <dbReference type="EMBL" id="GAH54955.1"/>
    </source>
</evidence>
<feature type="domain" description="Non-reducing end beta-L-arabinofuranosidase-like GH127 middle" evidence="2">
    <location>
        <begin position="107"/>
        <end position="218"/>
    </location>
</feature>
<reference evidence="4" key="1">
    <citation type="journal article" date="2014" name="Front. Microbiol.">
        <title>High frequency of phylogenetically diverse reductive dehalogenase-homologous genes in deep subseafloor sedimentary metagenomes.</title>
        <authorList>
            <person name="Kawai M."/>
            <person name="Futagami T."/>
            <person name="Toyoda A."/>
            <person name="Takaki Y."/>
            <person name="Nishi S."/>
            <person name="Hori S."/>
            <person name="Arai W."/>
            <person name="Tsubouchi T."/>
            <person name="Morono Y."/>
            <person name="Uchiyama I."/>
            <person name="Ito T."/>
            <person name="Fujiyama A."/>
            <person name="Inagaki F."/>
            <person name="Takami H."/>
        </authorList>
    </citation>
    <scope>NUCLEOTIDE SEQUENCE</scope>
    <source>
        <strain evidence="4">Expedition CK06-06</strain>
    </source>
</reference>
<protein>
    <recommendedName>
        <fullName evidence="5">Glycoside hydrolase family 127 protein</fullName>
    </recommendedName>
</protein>
<dbReference type="Pfam" id="PF07944">
    <property type="entry name" value="Beta-AFase-like_GH127_cat"/>
    <property type="match status" value="1"/>
</dbReference>
<organism evidence="4">
    <name type="scientific">marine sediment metagenome</name>
    <dbReference type="NCBI Taxonomy" id="412755"/>
    <lineage>
        <taxon>unclassified sequences</taxon>
        <taxon>metagenomes</taxon>
        <taxon>ecological metagenomes</taxon>
    </lineage>
</organism>
<name>X1HD53_9ZZZZ</name>
<comment type="caution">
    <text evidence="4">The sequence shown here is derived from an EMBL/GenBank/DDBJ whole genome shotgun (WGS) entry which is preliminary data.</text>
</comment>
<dbReference type="InterPro" id="IPR049046">
    <property type="entry name" value="Beta-AFase-like_GH127_middle"/>
</dbReference>
<evidence type="ECO:0000259" key="3">
    <source>
        <dbReference type="Pfam" id="PF20737"/>
    </source>
</evidence>
<feature type="domain" description="Non-reducing end beta-L-arabinofuranosidase-like GH127 catalytic" evidence="1">
    <location>
        <begin position="1"/>
        <end position="95"/>
    </location>
</feature>
<feature type="non-terminal residue" evidence="4">
    <location>
        <position position="293"/>
    </location>
</feature>
<dbReference type="Pfam" id="PF20737">
    <property type="entry name" value="Glyco_hydro127C"/>
    <property type="match status" value="1"/>
</dbReference>
<dbReference type="Pfam" id="PF20736">
    <property type="entry name" value="Glyco_hydro127M"/>
    <property type="match status" value="1"/>
</dbReference>
<evidence type="ECO:0008006" key="5">
    <source>
        <dbReference type="Google" id="ProtNLM"/>
    </source>
</evidence>
<dbReference type="InterPro" id="IPR012878">
    <property type="entry name" value="Beta-AFase-like_GH127_cat"/>
</dbReference>
<feature type="non-terminal residue" evidence="4">
    <location>
        <position position="1"/>
    </location>
</feature>
<dbReference type="PANTHER" id="PTHR43465">
    <property type="entry name" value="DUF1680 DOMAIN PROTEIN (AFU_ORTHOLOGUE AFUA_1G08910)"/>
    <property type="match status" value="1"/>
</dbReference>